<keyword evidence="2" id="KW-0201">Cytochrome c-type biogenesis</keyword>
<dbReference type="EMBL" id="BAABIP010000007">
    <property type="protein sequence ID" value="GAA4763090.1"/>
    <property type="molecule type" value="Genomic_DNA"/>
</dbReference>
<keyword evidence="4" id="KW-0676">Redox-active center</keyword>
<evidence type="ECO:0000256" key="2">
    <source>
        <dbReference type="ARBA" id="ARBA00022748"/>
    </source>
</evidence>
<comment type="subcellular location">
    <subcellularLocation>
        <location evidence="1">Cell envelope</location>
    </subcellularLocation>
</comment>
<dbReference type="RefSeq" id="WP_264543773.1">
    <property type="nucleotide sequence ID" value="NZ_BAABIP010000007.1"/>
</dbReference>
<reference evidence="7" key="1">
    <citation type="journal article" date="2019" name="Int. J. Syst. Evol. Microbiol.">
        <title>The Global Catalogue of Microorganisms (GCM) 10K type strain sequencing project: providing services to taxonomists for standard genome sequencing and annotation.</title>
        <authorList>
            <consortium name="The Broad Institute Genomics Platform"/>
            <consortium name="The Broad Institute Genome Sequencing Center for Infectious Disease"/>
            <person name="Wu L."/>
            <person name="Ma J."/>
        </authorList>
    </citation>
    <scope>NUCLEOTIDE SEQUENCE [LARGE SCALE GENOMIC DNA]</scope>
    <source>
        <strain evidence="7">JCM 18198</strain>
    </source>
</reference>
<sequence length="167" mass="19151">MLQKIIISTVSIISFFLILSKKNDFIGINNSKKEIAQEKINSLDQIVEENKGKVIYVDFWASWCAPCRKELPKSLKLHKKYGEKVTFVYLSMDLDEKEWKNACDKESLSEFKYNFMTMGFKKSAALNGLKIQGIPHYLIFDKSGKLVNSNAPSPGDKGIKEELEKYL</sequence>
<dbReference type="PANTHER" id="PTHR42852:SF6">
    <property type="entry name" value="THIOL:DISULFIDE INTERCHANGE PROTEIN DSBE"/>
    <property type="match status" value="1"/>
</dbReference>
<dbReference type="Proteomes" id="UP001500141">
    <property type="component" value="Unassembled WGS sequence"/>
</dbReference>
<comment type="caution">
    <text evidence="6">The sequence shown here is derived from an EMBL/GenBank/DDBJ whole genome shotgun (WGS) entry which is preliminary data.</text>
</comment>
<keyword evidence="3" id="KW-1015">Disulfide bond</keyword>
<evidence type="ECO:0000256" key="3">
    <source>
        <dbReference type="ARBA" id="ARBA00023157"/>
    </source>
</evidence>
<dbReference type="InterPro" id="IPR013766">
    <property type="entry name" value="Thioredoxin_domain"/>
</dbReference>
<dbReference type="CDD" id="cd02966">
    <property type="entry name" value="TlpA_like_family"/>
    <property type="match status" value="1"/>
</dbReference>
<organism evidence="6 7">
    <name type="scientific">Flavobacterium hankyongi</name>
    <dbReference type="NCBI Taxonomy" id="1176532"/>
    <lineage>
        <taxon>Bacteria</taxon>
        <taxon>Pseudomonadati</taxon>
        <taxon>Bacteroidota</taxon>
        <taxon>Flavobacteriia</taxon>
        <taxon>Flavobacteriales</taxon>
        <taxon>Flavobacteriaceae</taxon>
        <taxon>Flavobacterium</taxon>
    </lineage>
</organism>
<evidence type="ECO:0000259" key="5">
    <source>
        <dbReference type="PROSITE" id="PS51352"/>
    </source>
</evidence>
<evidence type="ECO:0000313" key="7">
    <source>
        <dbReference type="Proteomes" id="UP001500141"/>
    </source>
</evidence>
<evidence type="ECO:0000313" key="6">
    <source>
        <dbReference type="EMBL" id="GAA4763090.1"/>
    </source>
</evidence>
<protein>
    <recommendedName>
        <fullName evidence="5">Thioredoxin domain-containing protein</fullName>
    </recommendedName>
</protein>
<dbReference type="PANTHER" id="PTHR42852">
    <property type="entry name" value="THIOL:DISULFIDE INTERCHANGE PROTEIN DSBE"/>
    <property type="match status" value="1"/>
</dbReference>
<evidence type="ECO:0000256" key="1">
    <source>
        <dbReference type="ARBA" id="ARBA00004196"/>
    </source>
</evidence>
<proteinExistence type="predicted"/>
<dbReference type="SUPFAM" id="SSF52833">
    <property type="entry name" value="Thioredoxin-like"/>
    <property type="match status" value="1"/>
</dbReference>
<name>A0ABP8ZS22_9FLAO</name>
<dbReference type="Pfam" id="PF13905">
    <property type="entry name" value="Thioredoxin_8"/>
    <property type="match status" value="1"/>
</dbReference>
<dbReference type="Gene3D" id="3.40.30.10">
    <property type="entry name" value="Glutaredoxin"/>
    <property type="match status" value="1"/>
</dbReference>
<dbReference type="PROSITE" id="PS51352">
    <property type="entry name" value="THIOREDOXIN_2"/>
    <property type="match status" value="1"/>
</dbReference>
<keyword evidence="7" id="KW-1185">Reference proteome</keyword>
<accession>A0ABP8ZS22</accession>
<dbReference type="InterPro" id="IPR036249">
    <property type="entry name" value="Thioredoxin-like_sf"/>
</dbReference>
<evidence type="ECO:0000256" key="4">
    <source>
        <dbReference type="ARBA" id="ARBA00023284"/>
    </source>
</evidence>
<feature type="domain" description="Thioredoxin" evidence="5">
    <location>
        <begin position="16"/>
        <end position="167"/>
    </location>
</feature>
<dbReference type="InterPro" id="IPR012336">
    <property type="entry name" value="Thioredoxin-like_fold"/>
</dbReference>
<gene>
    <name evidence="6" type="ORF">GCM10023230_10660</name>
</gene>
<dbReference type="InterPro" id="IPR050553">
    <property type="entry name" value="Thioredoxin_ResA/DsbE_sf"/>
</dbReference>